<evidence type="ECO:0000313" key="3">
    <source>
        <dbReference type="Proteomes" id="UP001149074"/>
    </source>
</evidence>
<evidence type="ECO:0000256" key="1">
    <source>
        <dbReference type="SAM" id="MobiDB-lite"/>
    </source>
</evidence>
<feature type="compositionally biased region" description="Polar residues" evidence="1">
    <location>
        <begin position="177"/>
        <end position="192"/>
    </location>
</feature>
<dbReference type="RefSeq" id="XP_056470894.1">
    <property type="nucleotide sequence ID" value="XM_056623478.1"/>
</dbReference>
<dbReference type="GeneID" id="81362457"/>
<feature type="compositionally biased region" description="Polar residues" evidence="1">
    <location>
        <begin position="24"/>
        <end position="38"/>
    </location>
</feature>
<dbReference type="OrthoDB" id="10527315at2759"/>
<protein>
    <submittedName>
        <fullName evidence="2">Uncharacterized protein</fullName>
    </submittedName>
</protein>
<keyword evidence="3" id="KW-1185">Reference proteome</keyword>
<dbReference type="Proteomes" id="UP001149074">
    <property type="component" value="Unassembled WGS sequence"/>
</dbReference>
<feature type="compositionally biased region" description="Basic residues" evidence="1">
    <location>
        <begin position="333"/>
        <end position="342"/>
    </location>
</feature>
<name>A0A9W9EQX5_9EURO</name>
<dbReference type="AlphaFoldDB" id="A0A9W9EQX5"/>
<feature type="region of interest" description="Disordered" evidence="1">
    <location>
        <begin position="1"/>
        <end position="115"/>
    </location>
</feature>
<comment type="caution">
    <text evidence="2">The sequence shown here is derived from an EMBL/GenBank/DDBJ whole genome shotgun (WGS) entry which is preliminary data.</text>
</comment>
<feature type="region of interest" description="Disordered" evidence="1">
    <location>
        <begin position="158"/>
        <end position="192"/>
    </location>
</feature>
<reference evidence="2" key="2">
    <citation type="journal article" date="2023" name="IMA Fungus">
        <title>Comparative genomic study of the Penicillium genus elucidates a diverse pangenome and 15 lateral gene transfer events.</title>
        <authorList>
            <person name="Petersen C."/>
            <person name="Sorensen T."/>
            <person name="Nielsen M.R."/>
            <person name="Sondergaard T.E."/>
            <person name="Sorensen J.L."/>
            <person name="Fitzpatrick D.A."/>
            <person name="Frisvad J.C."/>
            <person name="Nielsen K.L."/>
        </authorList>
    </citation>
    <scope>NUCLEOTIDE SEQUENCE</scope>
    <source>
        <strain evidence="2">IBT 30761</strain>
    </source>
</reference>
<reference evidence="2" key="1">
    <citation type="submission" date="2022-11" db="EMBL/GenBank/DDBJ databases">
        <authorList>
            <person name="Petersen C."/>
        </authorList>
    </citation>
    <scope>NUCLEOTIDE SEQUENCE</scope>
    <source>
        <strain evidence="2">IBT 30761</strain>
    </source>
</reference>
<accession>A0A9W9EQX5</accession>
<evidence type="ECO:0000313" key="2">
    <source>
        <dbReference type="EMBL" id="KAJ5086216.1"/>
    </source>
</evidence>
<feature type="compositionally biased region" description="Low complexity" evidence="1">
    <location>
        <begin position="7"/>
        <end position="17"/>
    </location>
</feature>
<proteinExistence type="predicted"/>
<sequence>MGRRGPTTTYKTRAARNAARRLRYQQQKRAQVLSQETSVPARPRTQPVIQPHEPRQDADSPPQSGTAPEPAAAPDTLDAGPIPEPHLTPEGSLPLSNDNDFLLDDPSGFDSDGGNALQRAEATIRYNLSAEAIPDDDEPTEGPISAADYEPLLFGIPEISADSGTDDLTDSAYGSGDSDNGYPQSDQLSTGTENLDSLGVRLAQQILQFQGCCPECHQQPMEPLVNQERSSIPTIRLADLQKWHCPQVLGSPQLPDAETTCTKNWSATDRRQPFCGIGNDQETPPVVLITDEEKELLPPSTKKKERSTYQVRICGGKKSVKDSTTARPASVRSRYRPRPAIR</sequence>
<organism evidence="2 3">
    <name type="scientific">Penicillium argentinense</name>
    <dbReference type="NCBI Taxonomy" id="1131581"/>
    <lineage>
        <taxon>Eukaryota</taxon>
        <taxon>Fungi</taxon>
        <taxon>Dikarya</taxon>
        <taxon>Ascomycota</taxon>
        <taxon>Pezizomycotina</taxon>
        <taxon>Eurotiomycetes</taxon>
        <taxon>Eurotiomycetidae</taxon>
        <taxon>Eurotiales</taxon>
        <taxon>Aspergillaceae</taxon>
        <taxon>Penicillium</taxon>
    </lineage>
</organism>
<feature type="region of interest" description="Disordered" evidence="1">
    <location>
        <begin position="297"/>
        <end position="342"/>
    </location>
</feature>
<gene>
    <name evidence="2" type="ORF">N7532_010987</name>
</gene>
<dbReference type="EMBL" id="JAPQKI010000010">
    <property type="protein sequence ID" value="KAJ5086216.1"/>
    <property type="molecule type" value="Genomic_DNA"/>
</dbReference>